<feature type="domain" description="Globin" evidence="15">
    <location>
        <begin position="72"/>
        <end position="212"/>
    </location>
</feature>
<dbReference type="EC" id="1.14.12.17" evidence="3"/>
<keyword evidence="4" id="KW-0349">Heme</keyword>
<dbReference type="AlphaFoldDB" id="A0A1G6TG83"/>
<dbReference type="STRING" id="67344.SAMN05216505_106146"/>
<accession>A0A1G6TG83</accession>
<keyword evidence="6" id="KW-0001">2Fe-2S</keyword>
<evidence type="ECO:0000259" key="15">
    <source>
        <dbReference type="PROSITE" id="PS01033"/>
    </source>
</evidence>
<evidence type="ECO:0000256" key="3">
    <source>
        <dbReference type="ARBA" id="ARBA00012229"/>
    </source>
</evidence>
<gene>
    <name evidence="17" type="ORF">SAMN05216505_106146</name>
</gene>
<comment type="catalytic activity">
    <reaction evidence="12">
        <text>2 nitric oxide + NADH + 2 O2 = 2 nitrate + NAD(+) + H(+)</text>
        <dbReference type="Rhea" id="RHEA:19469"/>
        <dbReference type="ChEBI" id="CHEBI:15378"/>
        <dbReference type="ChEBI" id="CHEBI:15379"/>
        <dbReference type="ChEBI" id="CHEBI:16480"/>
        <dbReference type="ChEBI" id="CHEBI:17632"/>
        <dbReference type="ChEBI" id="CHEBI:57540"/>
        <dbReference type="ChEBI" id="CHEBI:57945"/>
        <dbReference type="EC" id="1.14.12.17"/>
    </reaction>
</comment>
<dbReference type="EMBL" id="FMZK01000006">
    <property type="protein sequence ID" value="SDD27437.1"/>
    <property type="molecule type" value="Genomic_DNA"/>
</dbReference>
<evidence type="ECO:0000259" key="16">
    <source>
        <dbReference type="PROSITE" id="PS51384"/>
    </source>
</evidence>
<reference evidence="18" key="1">
    <citation type="submission" date="2016-10" db="EMBL/GenBank/DDBJ databases">
        <authorList>
            <person name="Varghese N."/>
            <person name="Submissions S."/>
        </authorList>
    </citation>
    <scope>NUCLEOTIDE SEQUENCE [LARGE SCALE GENOMIC DNA]</scope>
    <source>
        <strain evidence="18">CGMCC 4.3504</strain>
    </source>
</reference>
<dbReference type="PANTHER" id="PTHR43396:SF3">
    <property type="entry name" value="FLAVOHEMOPROTEIN"/>
    <property type="match status" value="1"/>
</dbReference>
<dbReference type="InterPro" id="IPR039261">
    <property type="entry name" value="FNR_nucleotide-bd"/>
</dbReference>
<dbReference type="GO" id="GO:0046210">
    <property type="term" value="P:nitric oxide catabolic process"/>
    <property type="evidence" value="ECO:0007669"/>
    <property type="project" value="TreeGrafter"/>
</dbReference>
<comment type="similarity">
    <text evidence="2">In the C-terminal section; belongs to the flavoprotein pyridine nucleotide cytochrome reductase family.</text>
</comment>
<dbReference type="InterPro" id="IPR017938">
    <property type="entry name" value="Riboflavin_synthase-like_b-brl"/>
</dbReference>
<dbReference type="SUPFAM" id="SSF52343">
    <property type="entry name" value="Ferredoxin reductase-like, C-terminal NADP-linked domain"/>
    <property type="match status" value="1"/>
</dbReference>
<keyword evidence="17" id="KW-0223">Dioxygenase</keyword>
<dbReference type="PANTHER" id="PTHR43396">
    <property type="entry name" value="FLAVOHEMOPROTEIN"/>
    <property type="match status" value="1"/>
</dbReference>
<evidence type="ECO:0000313" key="18">
    <source>
        <dbReference type="Proteomes" id="UP000182100"/>
    </source>
</evidence>
<evidence type="ECO:0000256" key="10">
    <source>
        <dbReference type="ARBA" id="ARBA00023014"/>
    </source>
</evidence>
<dbReference type="GO" id="GO:0051537">
    <property type="term" value="F:2 iron, 2 sulfur cluster binding"/>
    <property type="evidence" value="ECO:0007669"/>
    <property type="project" value="UniProtKB-KW"/>
</dbReference>
<dbReference type="SUPFAM" id="SSF46458">
    <property type="entry name" value="Globin-like"/>
    <property type="match status" value="1"/>
</dbReference>
<keyword evidence="9" id="KW-0408">Iron</keyword>
<keyword evidence="7" id="KW-0479">Metal-binding</keyword>
<dbReference type="InterPro" id="IPR009050">
    <property type="entry name" value="Globin-like_sf"/>
</dbReference>
<dbReference type="GO" id="GO:0046872">
    <property type="term" value="F:metal ion binding"/>
    <property type="evidence" value="ECO:0007669"/>
    <property type="project" value="UniProtKB-KW"/>
</dbReference>
<dbReference type="GO" id="GO:0008941">
    <property type="term" value="F:nitric oxide dioxygenase NAD(P)H activity"/>
    <property type="evidence" value="ECO:0007669"/>
    <property type="project" value="UniProtKB-EC"/>
</dbReference>
<dbReference type="SUPFAM" id="SSF63380">
    <property type="entry name" value="Riboflavin synthase domain-like"/>
    <property type="match status" value="1"/>
</dbReference>
<keyword evidence="11" id="KW-0520">NAD</keyword>
<sequence length="471" mass="50381">MPRESPGRADRPPSRGAVRGRRSPPAGPVGPHCPREAVTAKNVLLGLLYRRGRRSGTAAQFPHFVISLGDLMLSEESAAVVRATLPAVAGALDEITARFYGAMFRDRPELLDGMFNRGNQASGAQRRALAGSVAGFAQALLADPDTRPDALLARIAHKHVAVGVTDDQYTIVHKYLFGAIAEVLGDAVTPEVAAAWDEVYWLMAGALIGREARLYQEAGVAPGDIWRRWTVVERREETADVVSFVLRPADGAPAPRARAGQYVSVRLRMPDGVHQLRQYSLSSDPGGDLRRITVKRVTGDAGAPDGEVSHLLHAHTRAGDELSLSVPAGDVALDEADTPLVLVSAGIGCTPMVGMLARLAATGSTRRVLVLHADTSPGEHALRAEMRALVERLPDARAVFWYERPGAEEPEARGGLMDLAGIDVPADASVYLCGPLPFMRTARGRLLGAGVPARRIAYEVFGPDLWLPEAA</sequence>
<evidence type="ECO:0000256" key="13">
    <source>
        <dbReference type="ARBA" id="ARBA00049433"/>
    </source>
</evidence>
<proteinExistence type="inferred from homology"/>
<feature type="domain" description="FAD-binding FR-type" evidence="16">
    <location>
        <begin position="224"/>
        <end position="334"/>
    </location>
</feature>
<organism evidence="17 18">
    <name type="scientific">Streptomyces prasinopilosus</name>
    <dbReference type="NCBI Taxonomy" id="67344"/>
    <lineage>
        <taxon>Bacteria</taxon>
        <taxon>Bacillati</taxon>
        <taxon>Actinomycetota</taxon>
        <taxon>Actinomycetes</taxon>
        <taxon>Kitasatosporales</taxon>
        <taxon>Streptomycetaceae</taxon>
        <taxon>Streptomyces</taxon>
    </lineage>
</organism>
<protein>
    <recommendedName>
        <fullName evidence="3">nitric oxide dioxygenase</fullName>
        <ecNumber evidence="3">1.14.12.17</ecNumber>
    </recommendedName>
</protein>
<evidence type="ECO:0000256" key="12">
    <source>
        <dbReference type="ARBA" id="ARBA00048649"/>
    </source>
</evidence>
<evidence type="ECO:0000256" key="5">
    <source>
        <dbReference type="ARBA" id="ARBA00022621"/>
    </source>
</evidence>
<dbReference type="PROSITE" id="PS51384">
    <property type="entry name" value="FAD_FR"/>
    <property type="match status" value="1"/>
</dbReference>
<keyword evidence="5" id="KW-0813">Transport</keyword>
<keyword evidence="18" id="KW-1185">Reference proteome</keyword>
<dbReference type="CDD" id="cd14782">
    <property type="entry name" value="FHb-globin_2"/>
    <property type="match status" value="1"/>
</dbReference>
<name>A0A1G6TG83_9ACTN</name>
<dbReference type="GO" id="GO:0005344">
    <property type="term" value="F:oxygen carrier activity"/>
    <property type="evidence" value="ECO:0007669"/>
    <property type="project" value="UniProtKB-KW"/>
</dbReference>
<evidence type="ECO:0000256" key="14">
    <source>
        <dbReference type="SAM" id="MobiDB-lite"/>
    </source>
</evidence>
<evidence type="ECO:0000256" key="7">
    <source>
        <dbReference type="ARBA" id="ARBA00022723"/>
    </source>
</evidence>
<dbReference type="Gene3D" id="2.40.30.10">
    <property type="entry name" value="Translation factors"/>
    <property type="match status" value="1"/>
</dbReference>
<dbReference type="Pfam" id="PF00042">
    <property type="entry name" value="Globin"/>
    <property type="match status" value="1"/>
</dbReference>
<dbReference type="GO" id="GO:0020037">
    <property type="term" value="F:heme binding"/>
    <property type="evidence" value="ECO:0007669"/>
    <property type="project" value="InterPro"/>
</dbReference>
<keyword evidence="5" id="KW-0561">Oxygen transport</keyword>
<dbReference type="Gene3D" id="3.40.50.80">
    <property type="entry name" value="Nucleotide-binding domain of ferredoxin-NADP reductase (FNR) module"/>
    <property type="match status" value="1"/>
</dbReference>
<comment type="cofactor">
    <cofactor evidence="1">
        <name>heme b</name>
        <dbReference type="ChEBI" id="CHEBI:60344"/>
    </cofactor>
</comment>
<dbReference type="Pfam" id="PF00175">
    <property type="entry name" value="NAD_binding_1"/>
    <property type="match status" value="1"/>
</dbReference>
<evidence type="ECO:0000256" key="9">
    <source>
        <dbReference type="ARBA" id="ARBA00023004"/>
    </source>
</evidence>
<dbReference type="InterPro" id="IPR012292">
    <property type="entry name" value="Globin/Proto"/>
</dbReference>
<dbReference type="GO" id="GO:0019825">
    <property type="term" value="F:oxygen binding"/>
    <property type="evidence" value="ECO:0007669"/>
    <property type="project" value="InterPro"/>
</dbReference>
<dbReference type="InterPro" id="IPR000971">
    <property type="entry name" value="Globin"/>
</dbReference>
<evidence type="ECO:0000256" key="8">
    <source>
        <dbReference type="ARBA" id="ARBA00022857"/>
    </source>
</evidence>
<evidence type="ECO:0000256" key="11">
    <source>
        <dbReference type="ARBA" id="ARBA00023027"/>
    </source>
</evidence>
<dbReference type="InterPro" id="IPR008333">
    <property type="entry name" value="Cbr1-like_FAD-bd_dom"/>
</dbReference>
<dbReference type="Gene3D" id="1.10.490.10">
    <property type="entry name" value="Globins"/>
    <property type="match status" value="1"/>
</dbReference>
<keyword evidence="10" id="KW-0411">Iron-sulfur</keyword>
<evidence type="ECO:0000256" key="2">
    <source>
        <dbReference type="ARBA" id="ARBA00006401"/>
    </source>
</evidence>
<dbReference type="GO" id="GO:0071500">
    <property type="term" value="P:cellular response to nitrosative stress"/>
    <property type="evidence" value="ECO:0007669"/>
    <property type="project" value="TreeGrafter"/>
</dbReference>
<keyword evidence="8" id="KW-0521">NADP</keyword>
<dbReference type="CDD" id="cd06184">
    <property type="entry name" value="flavohem_like_fad_nad_binding"/>
    <property type="match status" value="1"/>
</dbReference>
<feature type="compositionally biased region" description="Basic and acidic residues" evidence="14">
    <location>
        <begin position="1"/>
        <end position="13"/>
    </location>
</feature>
<dbReference type="Pfam" id="PF00970">
    <property type="entry name" value="FAD_binding_6"/>
    <property type="match status" value="1"/>
</dbReference>
<evidence type="ECO:0000256" key="1">
    <source>
        <dbReference type="ARBA" id="ARBA00001970"/>
    </source>
</evidence>
<evidence type="ECO:0000313" key="17">
    <source>
        <dbReference type="EMBL" id="SDD27437.1"/>
    </source>
</evidence>
<keyword evidence="17" id="KW-0560">Oxidoreductase</keyword>
<evidence type="ECO:0000256" key="4">
    <source>
        <dbReference type="ARBA" id="ARBA00022617"/>
    </source>
</evidence>
<dbReference type="Proteomes" id="UP000182100">
    <property type="component" value="Unassembled WGS sequence"/>
</dbReference>
<dbReference type="GO" id="GO:0071949">
    <property type="term" value="F:FAD binding"/>
    <property type="evidence" value="ECO:0007669"/>
    <property type="project" value="TreeGrafter"/>
</dbReference>
<evidence type="ECO:0000256" key="6">
    <source>
        <dbReference type="ARBA" id="ARBA00022714"/>
    </source>
</evidence>
<dbReference type="PROSITE" id="PS01033">
    <property type="entry name" value="GLOBIN"/>
    <property type="match status" value="1"/>
</dbReference>
<dbReference type="InterPro" id="IPR017927">
    <property type="entry name" value="FAD-bd_FR_type"/>
</dbReference>
<dbReference type="InterPro" id="IPR001433">
    <property type="entry name" value="OxRdtase_FAD/NAD-bd"/>
</dbReference>
<feature type="region of interest" description="Disordered" evidence="14">
    <location>
        <begin position="1"/>
        <end position="34"/>
    </location>
</feature>
<comment type="catalytic activity">
    <reaction evidence="13">
        <text>2 nitric oxide + NADPH + 2 O2 = 2 nitrate + NADP(+) + H(+)</text>
        <dbReference type="Rhea" id="RHEA:19465"/>
        <dbReference type="ChEBI" id="CHEBI:15378"/>
        <dbReference type="ChEBI" id="CHEBI:15379"/>
        <dbReference type="ChEBI" id="CHEBI:16480"/>
        <dbReference type="ChEBI" id="CHEBI:17632"/>
        <dbReference type="ChEBI" id="CHEBI:57783"/>
        <dbReference type="ChEBI" id="CHEBI:58349"/>
        <dbReference type="EC" id="1.14.12.17"/>
    </reaction>
</comment>